<keyword evidence="1" id="KW-0732">Signal</keyword>
<evidence type="ECO:0000256" key="1">
    <source>
        <dbReference type="SAM" id="SignalP"/>
    </source>
</evidence>
<sequence length="77" mass="8197">MAVTAVFLPGCTLLFQLLKKASDAVGHSSVPRMSIRRGVALLQYGMACSCSQRVASGNLARRQTKMTSLQLASRASP</sequence>
<name>A0AAJ0MPZ9_9PEZI</name>
<proteinExistence type="predicted"/>
<dbReference type="GeneID" id="87870318"/>
<dbReference type="RefSeq" id="XP_062691519.1">
    <property type="nucleotide sequence ID" value="XM_062832696.1"/>
</dbReference>
<organism evidence="2 3">
    <name type="scientific">Neurospora hispaniola</name>
    <dbReference type="NCBI Taxonomy" id="588809"/>
    <lineage>
        <taxon>Eukaryota</taxon>
        <taxon>Fungi</taxon>
        <taxon>Dikarya</taxon>
        <taxon>Ascomycota</taxon>
        <taxon>Pezizomycotina</taxon>
        <taxon>Sordariomycetes</taxon>
        <taxon>Sordariomycetidae</taxon>
        <taxon>Sordariales</taxon>
        <taxon>Sordariaceae</taxon>
        <taxon>Neurospora</taxon>
    </lineage>
</organism>
<dbReference type="EMBL" id="JAULSX010000005">
    <property type="protein sequence ID" value="KAK3490336.1"/>
    <property type="molecule type" value="Genomic_DNA"/>
</dbReference>
<gene>
    <name evidence="2" type="ORF">B0T23DRAFT_158912</name>
</gene>
<evidence type="ECO:0000313" key="3">
    <source>
        <dbReference type="Proteomes" id="UP001285908"/>
    </source>
</evidence>
<keyword evidence="3" id="KW-1185">Reference proteome</keyword>
<reference evidence="2 3" key="1">
    <citation type="journal article" date="2023" name="Mol. Phylogenet. Evol.">
        <title>Genome-scale phylogeny and comparative genomics of the fungal order Sordariales.</title>
        <authorList>
            <person name="Hensen N."/>
            <person name="Bonometti L."/>
            <person name="Westerberg I."/>
            <person name="Brannstrom I.O."/>
            <person name="Guillou S."/>
            <person name="Cros-Aarteil S."/>
            <person name="Calhoun S."/>
            <person name="Haridas S."/>
            <person name="Kuo A."/>
            <person name="Mondo S."/>
            <person name="Pangilinan J."/>
            <person name="Riley R."/>
            <person name="LaButti K."/>
            <person name="Andreopoulos B."/>
            <person name="Lipzen A."/>
            <person name="Chen C."/>
            <person name="Yan M."/>
            <person name="Daum C."/>
            <person name="Ng V."/>
            <person name="Clum A."/>
            <person name="Steindorff A."/>
            <person name="Ohm R.A."/>
            <person name="Martin F."/>
            <person name="Silar P."/>
            <person name="Natvig D.O."/>
            <person name="Lalanne C."/>
            <person name="Gautier V."/>
            <person name="Ament-Velasquez S.L."/>
            <person name="Kruys A."/>
            <person name="Hutchinson M.I."/>
            <person name="Powell A.J."/>
            <person name="Barry K."/>
            <person name="Miller A.N."/>
            <person name="Grigoriev I.V."/>
            <person name="Debuchy R."/>
            <person name="Gladieux P."/>
            <person name="Hiltunen Thoren M."/>
            <person name="Johannesson H."/>
        </authorList>
    </citation>
    <scope>NUCLEOTIDE SEQUENCE [LARGE SCALE GENOMIC DNA]</scope>
    <source>
        <strain evidence="2 3">FGSC 10403</strain>
    </source>
</reference>
<dbReference type="Proteomes" id="UP001285908">
    <property type="component" value="Unassembled WGS sequence"/>
</dbReference>
<dbReference type="AlphaFoldDB" id="A0AAJ0MPZ9"/>
<evidence type="ECO:0000313" key="2">
    <source>
        <dbReference type="EMBL" id="KAK3490336.1"/>
    </source>
</evidence>
<evidence type="ECO:0008006" key="4">
    <source>
        <dbReference type="Google" id="ProtNLM"/>
    </source>
</evidence>
<accession>A0AAJ0MPZ9</accession>
<comment type="caution">
    <text evidence="2">The sequence shown here is derived from an EMBL/GenBank/DDBJ whole genome shotgun (WGS) entry which is preliminary data.</text>
</comment>
<feature type="signal peptide" evidence="1">
    <location>
        <begin position="1"/>
        <end position="23"/>
    </location>
</feature>
<protein>
    <recommendedName>
        <fullName evidence="4">Secreted protein</fullName>
    </recommendedName>
</protein>
<feature type="chain" id="PRO_5042505432" description="Secreted protein" evidence="1">
    <location>
        <begin position="24"/>
        <end position="77"/>
    </location>
</feature>